<dbReference type="PANTHER" id="PTHR13946">
    <property type="entry name" value="DNA-DIRECTED RNA POLYMERASE I,II,III"/>
    <property type="match status" value="1"/>
</dbReference>
<proteinExistence type="inferred from homology"/>
<dbReference type="SUPFAM" id="SSF55257">
    <property type="entry name" value="RBP11-like subunits of RNA polymerase"/>
    <property type="match status" value="1"/>
</dbReference>
<keyword evidence="2 7" id="KW-0240">DNA-directed RNA polymerase</keyword>
<dbReference type="PROSITE" id="PS01154">
    <property type="entry name" value="RNA_POL_L_13KD"/>
    <property type="match status" value="1"/>
</dbReference>
<dbReference type="AlphaFoldDB" id="A0A061RGP8"/>
<keyword evidence="4" id="KW-0539">Nucleus</keyword>
<dbReference type="GO" id="GO:0003899">
    <property type="term" value="F:DNA-directed RNA polymerase activity"/>
    <property type="evidence" value="ECO:0007669"/>
    <property type="project" value="InterPro"/>
</dbReference>
<evidence type="ECO:0000256" key="1">
    <source>
        <dbReference type="ARBA" id="ARBA00004123"/>
    </source>
</evidence>
<dbReference type="InterPro" id="IPR022905">
    <property type="entry name" value="Rpo11-like"/>
</dbReference>
<dbReference type="InterPro" id="IPR037685">
    <property type="entry name" value="RBP11"/>
</dbReference>
<sequence length="116" mass="13349">MNQPARYEKFIIPDGQEKVKYEKDTKVRNAATFTIEREDHTIGNIVRMQLHTDKDVVFAGYRVPHPLEHKLEIKIQTTGNITPIDALSTAVSDLRTQLMDIQTQFEIEADKATMSY</sequence>
<organism evidence="7">
    <name type="scientific">Tetraselmis sp. GSL018</name>
    <dbReference type="NCBI Taxonomy" id="582737"/>
    <lineage>
        <taxon>Eukaryota</taxon>
        <taxon>Viridiplantae</taxon>
        <taxon>Chlorophyta</taxon>
        <taxon>core chlorophytes</taxon>
        <taxon>Chlorodendrophyceae</taxon>
        <taxon>Chlorodendrales</taxon>
        <taxon>Chlorodendraceae</taxon>
        <taxon>Tetraselmis</taxon>
    </lineage>
</organism>
<evidence type="ECO:0000313" key="7">
    <source>
        <dbReference type="EMBL" id="JAC69860.1"/>
    </source>
</evidence>
<dbReference type="EMBL" id="GBEZ01016384">
    <property type="protein sequence ID" value="JAC69860.1"/>
    <property type="molecule type" value="Transcribed_RNA"/>
</dbReference>
<keyword evidence="3" id="KW-0804">Transcription</keyword>
<protein>
    <submittedName>
        <fullName evidence="7">DNA-directed RNA polymerase II subunit J</fullName>
    </submittedName>
</protein>
<evidence type="ECO:0000256" key="3">
    <source>
        <dbReference type="ARBA" id="ARBA00023163"/>
    </source>
</evidence>
<name>A0A061RGP8_9CHLO</name>
<evidence type="ECO:0000259" key="6">
    <source>
        <dbReference type="Pfam" id="PF13656"/>
    </source>
</evidence>
<dbReference type="InterPro" id="IPR036603">
    <property type="entry name" value="RBP11-like"/>
</dbReference>
<dbReference type="Pfam" id="PF13656">
    <property type="entry name" value="RNA_pol_L_2"/>
    <property type="match status" value="1"/>
</dbReference>
<evidence type="ECO:0000256" key="2">
    <source>
        <dbReference type="ARBA" id="ARBA00022478"/>
    </source>
</evidence>
<evidence type="ECO:0000256" key="5">
    <source>
        <dbReference type="ARBA" id="ARBA00025751"/>
    </source>
</evidence>
<comment type="subcellular location">
    <subcellularLocation>
        <location evidence="1">Nucleus</location>
    </subcellularLocation>
</comment>
<comment type="similarity">
    <text evidence="5">Belongs to the archaeal Rpo11/eukaryotic RPB11/RPC19 RNA polymerase subunit family.</text>
</comment>
<dbReference type="InterPro" id="IPR009025">
    <property type="entry name" value="RBP11-like_dimer"/>
</dbReference>
<dbReference type="Gene3D" id="3.30.1360.10">
    <property type="entry name" value="RNA polymerase, RBP11-like subunit"/>
    <property type="match status" value="1"/>
</dbReference>
<dbReference type="GO" id="GO:0005665">
    <property type="term" value="C:RNA polymerase II, core complex"/>
    <property type="evidence" value="ECO:0007669"/>
    <property type="project" value="InterPro"/>
</dbReference>
<dbReference type="GO" id="GO:0003677">
    <property type="term" value="F:DNA binding"/>
    <property type="evidence" value="ECO:0007669"/>
    <property type="project" value="InterPro"/>
</dbReference>
<dbReference type="InterPro" id="IPR008193">
    <property type="entry name" value="RNA_pol_Rpb11_13-16kDa_CS"/>
</dbReference>
<dbReference type="PANTHER" id="PTHR13946:SF16">
    <property type="entry name" value="DNA-DIRECTED RNA POLYMERASE II SUBUNIT RPB11"/>
    <property type="match status" value="1"/>
</dbReference>
<accession>A0A061RGP8</accession>
<feature type="domain" description="DNA-directed RNA polymerase RBP11-like dimerisation" evidence="6">
    <location>
        <begin position="30"/>
        <end position="102"/>
    </location>
</feature>
<evidence type="ECO:0000256" key="4">
    <source>
        <dbReference type="ARBA" id="ARBA00023242"/>
    </source>
</evidence>
<reference evidence="7" key="1">
    <citation type="submission" date="2014-05" db="EMBL/GenBank/DDBJ databases">
        <title>The transcriptome of the halophilic microalga Tetraselmis sp. GSL018 isolated from the Great Salt Lake, Utah.</title>
        <authorList>
            <person name="Jinkerson R.E."/>
            <person name="D'Adamo S."/>
            <person name="Posewitz M.C."/>
        </authorList>
    </citation>
    <scope>NUCLEOTIDE SEQUENCE</scope>
    <source>
        <strain evidence="7">GSL018</strain>
    </source>
</reference>
<dbReference type="HAMAP" id="MF_00261">
    <property type="entry name" value="RNApol_arch_Rpo11"/>
    <property type="match status" value="1"/>
</dbReference>
<dbReference type="CDD" id="cd06926">
    <property type="entry name" value="RNAP_II_RPB11"/>
    <property type="match status" value="1"/>
</dbReference>
<dbReference type="GO" id="GO:0046983">
    <property type="term" value="F:protein dimerization activity"/>
    <property type="evidence" value="ECO:0007669"/>
    <property type="project" value="InterPro"/>
</dbReference>
<gene>
    <name evidence="7" type="primary">RPB11</name>
    <name evidence="7" type="ORF">TSPGSL018_5377</name>
</gene>
<dbReference type="GO" id="GO:0006366">
    <property type="term" value="P:transcription by RNA polymerase II"/>
    <property type="evidence" value="ECO:0007669"/>
    <property type="project" value="InterPro"/>
</dbReference>